<name>A0A1M6QU40_9FIRM</name>
<gene>
    <name evidence="1" type="ORF">SAMN02745138_01407</name>
</gene>
<keyword evidence="2" id="KW-1185">Reference proteome</keyword>
<dbReference type="EMBL" id="FRAH01000020">
    <property type="protein sequence ID" value="SHK23839.1"/>
    <property type="molecule type" value="Genomic_DNA"/>
</dbReference>
<accession>A0A1M6QU40</accession>
<evidence type="ECO:0000313" key="2">
    <source>
        <dbReference type="Proteomes" id="UP000183975"/>
    </source>
</evidence>
<reference evidence="1 2" key="1">
    <citation type="submission" date="2016-11" db="EMBL/GenBank/DDBJ databases">
        <authorList>
            <person name="Jaros S."/>
            <person name="Januszkiewicz K."/>
            <person name="Wedrychowicz H."/>
        </authorList>
    </citation>
    <scope>NUCLEOTIDE SEQUENCE [LARGE SCALE GENOMIC DNA]</scope>
    <source>
        <strain evidence="1 2">DSM 14214</strain>
    </source>
</reference>
<proteinExistence type="predicted"/>
<dbReference type="GeneID" id="78175720"/>
<evidence type="ECO:0000313" key="1">
    <source>
        <dbReference type="EMBL" id="SHK23839.1"/>
    </source>
</evidence>
<protein>
    <submittedName>
        <fullName evidence="1">Uncharacterized protein</fullName>
    </submittedName>
</protein>
<organism evidence="1 2">
    <name type="scientific">Anaerotignum lactatifermentans DSM 14214</name>
    <dbReference type="NCBI Taxonomy" id="1121323"/>
    <lineage>
        <taxon>Bacteria</taxon>
        <taxon>Bacillati</taxon>
        <taxon>Bacillota</taxon>
        <taxon>Clostridia</taxon>
        <taxon>Lachnospirales</taxon>
        <taxon>Anaerotignaceae</taxon>
        <taxon>Anaerotignum</taxon>
    </lineage>
</organism>
<dbReference type="Proteomes" id="UP000183975">
    <property type="component" value="Unassembled WGS sequence"/>
</dbReference>
<dbReference type="InterPro" id="IPR024269">
    <property type="entry name" value="DUF3791"/>
</dbReference>
<dbReference type="RefSeq" id="WP_072850442.1">
    <property type="nucleotide sequence ID" value="NZ_FRAH01000020.1"/>
</dbReference>
<dbReference type="Pfam" id="PF12668">
    <property type="entry name" value="DUF3791"/>
    <property type="match status" value="1"/>
</dbReference>
<dbReference type="AlphaFoldDB" id="A0A1M6QU40"/>
<dbReference type="OrthoDB" id="2063784at2"/>
<sequence length="135" mass="15527">MDELRMIVSCIEYYSYAKNIPGHKVFEAFDKNGVIQLLQDTRNQFPEMDTSFYIGMIDGMMALERDAEEDTYGHYEERTELLIDVVGRMAKAHRMDAAEACRMYYGTKIAATVAEDSTGYYKKSAEEIFEAAEKE</sequence>